<accession>A0A183UD72</accession>
<dbReference type="WBParaSite" id="TCNE_0000644201-mRNA-1">
    <property type="protein sequence ID" value="TCNE_0000644201-mRNA-1"/>
    <property type="gene ID" value="TCNE_0000644201"/>
</dbReference>
<dbReference type="AlphaFoldDB" id="A0A183UD72"/>
<dbReference type="Proteomes" id="UP000050794">
    <property type="component" value="Unassembled WGS sequence"/>
</dbReference>
<dbReference type="EMBL" id="UYWY01019495">
    <property type="protein sequence ID" value="VDM37763.1"/>
    <property type="molecule type" value="Genomic_DNA"/>
</dbReference>
<reference evidence="3" key="1">
    <citation type="submission" date="2016-06" db="UniProtKB">
        <authorList>
            <consortium name="WormBaseParasite"/>
        </authorList>
    </citation>
    <scope>IDENTIFICATION</scope>
</reference>
<organism evidence="2 3">
    <name type="scientific">Toxocara canis</name>
    <name type="common">Canine roundworm</name>
    <dbReference type="NCBI Taxonomy" id="6265"/>
    <lineage>
        <taxon>Eukaryota</taxon>
        <taxon>Metazoa</taxon>
        <taxon>Ecdysozoa</taxon>
        <taxon>Nematoda</taxon>
        <taxon>Chromadorea</taxon>
        <taxon>Rhabditida</taxon>
        <taxon>Spirurina</taxon>
        <taxon>Ascaridomorpha</taxon>
        <taxon>Ascaridoidea</taxon>
        <taxon>Toxocaridae</taxon>
        <taxon>Toxocara</taxon>
    </lineage>
</organism>
<keyword evidence="2" id="KW-1185">Reference proteome</keyword>
<proteinExistence type="predicted"/>
<name>A0A183UD72_TOXCA</name>
<evidence type="ECO:0000313" key="3">
    <source>
        <dbReference type="WBParaSite" id="TCNE_0000644201-mRNA-1"/>
    </source>
</evidence>
<reference evidence="1 2" key="2">
    <citation type="submission" date="2018-11" db="EMBL/GenBank/DDBJ databases">
        <authorList>
            <consortium name="Pathogen Informatics"/>
        </authorList>
    </citation>
    <scope>NUCLEOTIDE SEQUENCE [LARGE SCALE GENOMIC DNA]</scope>
</reference>
<protein>
    <submittedName>
        <fullName evidence="3">DNA-directed RNA polymerase</fullName>
    </submittedName>
</protein>
<evidence type="ECO:0000313" key="2">
    <source>
        <dbReference type="Proteomes" id="UP000050794"/>
    </source>
</evidence>
<evidence type="ECO:0000313" key="1">
    <source>
        <dbReference type="EMBL" id="VDM37763.1"/>
    </source>
</evidence>
<gene>
    <name evidence="1" type="ORF">TCNE_LOCUS6442</name>
</gene>
<sequence length="86" mass="9709">MEKVVGLYPETGAPQLMTRTVETQLLWLGYRDIQEAAVVSEAEGVPWQPMLLTQRSKLDMATVLLTLKKQEYGDCYKCGPILYIST</sequence>